<feature type="transmembrane region" description="Helical" evidence="11">
    <location>
        <begin position="374"/>
        <end position="394"/>
    </location>
</feature>
<reference evidence="13 14" key="1">
    <citation type="submission" date="2015-12" db="EMBL/GenBank/DDBJ databases">
        <title>The genome of Folsomia candida.</title>
        <authorList>
            <person name="Faddeeva A."/>
            <person name="Derks M.F."/>
            <person name="Anvar Y."/>
            <person name="Smit S."/>
            <person name="Van Straalen N."/>
            <person name="Roelofs D."/>
        </authorList>
    </citation>
    <scope>NUCLEOTIDE SEQUENCE [LARGE SCALE GENOMIC DNA]</scope>
    <source>
        <strain evidence="13 14">VU population</strain>
        <tissue evidence="13">Whole body</tissue>
    </source>
</reference>
<keyword evidence="9 10" id="KW-0807">Transducer</keyword>
<feature type="domain" description="G-protein coupled receptors family 1 profile" evidence="12">
    <location>
        <begin position="59"/>
        <end position="395"/>
    </location>
</feature>
<proteinExistence type="inferred from homology"/>
<feature type="transmembrane region" description="Helical" evidence="11">
    <location>
        <begin position="43"/>
        <end position="68"/>
    </location>
</feature>
<gene>
    <name evidence="13" type="ORF">Fcan01_03251</name>
</gene>
<dbReference type="Gene3D" id="1.20.1070.10">
    <property type="entry name" value="Rhodopsin 7-helix transmembrane proteins"/>
    <property type="match status" value="1"/>
</dbReference>
<dbReference type="Proteomes" id="UP000198287">
    <property type="component" value="Unassembled WGS sequence"/>
</dbReference>
<dbReference type="STRING" id="158441.A0A226EX31"/>
<sequence length="431" mass="48612">MDLTSVFSSSSNFPTTSISIENELETTTLDAILEEEDLGARPYIVFVLLTITSLCSVIGNGLVVVSIWKEASLHSPSNHFIASLAMADLLVGGVVIPFEALTELLGQRWLFGVLWCDLWRAFDVLLATSSILNLCVISLDRFWAISEPFSYPSKMTPLMSARLIFGVWACSVGISLPAILYWRWTRTSPFPPETCLFTQDALYLLASSMISFYLPLVVMLYTYFRIYRAAVRQTRSIEMGAKFYYDKELELKLRMRIHRGGSNRNRGERFSLPTATPPNGRPMEMRPLTVVGSLGPAGEAKLVTASTSECPDSPVTFMKNRGSMVRRKLSRFSKEKKAAKTLAIVLGVFIICWMPFFVLNVISGLCPKCGLQNSLLFSLFTWLGWVNSLMNPLIYTIKSPDFRKAFARMLCCNRYRRVEMAATRAWSYVKR</sequence>
<dbReference type="EMBL" id="LNIX01000001">
    <property type="protein sequence ID" value="OXA61624.1"/>
    <property type="molecule type" value="Genomic_DNA"/>
</dbReference>
<dbReference type="PRINTS" id="PR00237">
    <property type="entry name" value="GPCRRHODOPSN"/>
</dbReference>
<dbReference type="PROSITE" id="PS50262">
    <property type="entry name" value="G_PROTEIN_RECEP_F1_2"/>
    <property type="match status" value="1"/>
</dbReference>
<evidence type="ECO:0000256" key="10">
    <source>
        <dbReference type="RuleBase" id="RU000688"/>
    </source>
</evidence>
<keyword evidence="14" id="KW-1185">Reference proteome</keyword>
<dbReference type="GO" id="GO:0043410">
    <property type="term" value="P:positive regulation of MAPK cascade"/>
    <property type="evidence" value="ECO:0007669"/>
    <property type="project" value="TreeGrafter"/>
</dbReference>
<dbReference type="SMART" id="SM01381">
    <property type="entry name" value="7TM_GPCR_Srsx"/>
    <property type="match status" value="1"/>
</dbReference>
<keyword evidence="3" id="KW-1003">Cell membrane</keyword>
<evidence type="ECO:0000256" key="6">
    <source>
        <dbReference type="ARBA" id="ARBA00023040"/>
    </source>
</evidence>
<protein>
    <submittedName>
        <fullName evidence="13">Dopamine receptor 2</fullName>
    </submittedName>
</protein>
<feature type="transmembrane region" description="Helical" evidence="11">
    <location>
        <begin position="118"/>
        <end position="139"/>
    </location>
</feature>
<dbReference type="PROSITE" id="PS00237">
    <property type="entry name" value="G_PROTEIN_RECEP_F1_1"/>
    <property type="match status" value="1"/>
</dbReference>
<dbReference type="PANTHER" id="PTHR24248:SF185">
    <property type="entry name" value="DOPAMINE RECEPTOR 2"/>
    <property type="match status" value="1"/>
</dbReference>
<keyword evidence="8 10" id="KW-0675">Receptor</keyword>
<dbReference type="OrthoDB" id="5957871at2759"/>
<dbReference type="GO" id="GO:0071880">
    <property type="term" value="P:adenylate cyclase-activating adrenergic receptor signaling pathway"/>
    <property type="evidence" value="ECO:0007669"/>
    <property type="project" value="TreeGrafter"/>
</dbReference>
<evidence type="ECO:0000256" key="3">
    <source>
        <dbReference type="ARBA" id="ARBA00022475"/>
    </source>
</evidence>
<dbReference type="GO" id="GO:0005886">
    <property type="term" value="C:plasma membrane"/>
    <property type="evidence" value="ECO:0007669"/>
    <property type="project" value="UniProtKB-SubCell"/>
</dbReference>
<dbReference type="InterPro" id="IPR000276">
    <property type="entry name" value="GPCR_Rhodpsn"/>
</dbReference>
<comment type="similarity">
    <text evidence="2 10">Belongs to the G-protein coupled receptor 1 family.</text>
</comment>
<feature type="transmembrane region" description="Helical" evidence="11">
    <location>
        <begin position="80"/>
        <end position="98"/>
    </location>
</feature>
<dbReference type="GO" id="GO:0004930">
    <property type="term" value="F:G protein-coupled receptor activity"/>
    <property type="evidence" value="ECO:0007669"/>
    <property type="project" value="UniProtKB-KW"/>
</dbReference>
<evidence type="ECO:0000259" key="12">
    <source>
        <dbReference type="PROSITE" id="PS50262"/>
    </source>
</evidence>
<dbReference type="InterPro" id="IPR017452">
    <property type="entry name" value="GPCR_Rhodpsn_7TM"/>
</dbReference>
<keyword evidence="7 11" id="KW-0472">Membrane</keyword>
<evidence type="ECO:0000256" key="4">
    <source>
        <dbReference type="ARBA" id="ARBA00022692"/>
    </source>
</evidence>
<dbReference type="SUPFAM" id="SSF81321">
    <property type="entry name" value="Family A G protein-coupled receptor-like"/>
    <property type="match status" value="1"/>
</dbReference>
<feature type="transmembrane region" description="Helical" evidence="11">
    <location>
        <begin position="160"/>
        <end position="182"/>
    </location>
</feature>
<accession>A0A226EX31</accession>
<dbReference type="PANTHER" id="PTHR24248">
    <property type="entry name" value="ADRENERGIC RECEPTOR-RELATED G-PROTEIN COUPLED RECEPTOR"/>
    <property type="match status" value="1"/>
</dbReference>
<comment type="caution">
    <text evidence="13">The sequence shown here is derived from an EMBL/GenBank/DDBJ whole genome shotgun (WGS) entry which is preliminary data.</text>
</comment>
<dbReference type="AlphaFoldDB" id="A0A226EX31"/>
<keyword evidence="6 10" id="KW-0297">G-protein coupled receptor</keyword>
<feature type="transmembrane region" description="Helical" evidence="11">
    <location>
        <begin position="341"/>
        <end position="362"/>
    </location>
</feature>
<evidence type="ECO:0000256" key="11">
    <source>
        <dbReference type="SAM" id="Phobius"/>
    </source>
</evidence>
<comment type="subcellular location">
    <subcellularLocation>
        <location evidence="1">Cell membrane</location>
        <topology evidence="1">Multi-pass membrane protein</topology>
    </subcellularLocation>
</comment>
<name>A0A226EX31_FOLCA</name>
<evidence type="ECO:0000256" key="5">
    <source>
        <dbReference type="ARBA" id="ARBA00022989"/>
    </source>
</evidence>
<dbReference type="Pfam" id="PF00001">
    <property type="entry name" value="7tm_1"/>
    <property type="match status" value="1"/>
</dbReference>
<evidence type="ECO:0000256" key="1">
    <source>
        <dbReference type="ARBA" id="ARBA00004651"/>
    </source>
</evidence>
<evidence type="ECO:0000256" key="9">
    <source>
        <dbReference type="ARBA" id="ARBA00023224"/>
    </source>
</evidence>
<keyword evidence="5 11" id="KW-1133">Transmembrane helix</keyword>
<organism evidence="13 14">
    <name type="scientific">Folsomia candida</name>
    <name type="common">Springtail</name>
    <dbReference type="NCBI Taxonomy" id="158441"/>
    <lineage>
        <taxon>Eukaryota</taxon>
        <taxon>Metazoa</taxon>
        <taxon>Ecdysozoa</taxon>
        <taxon>Arthropoda</taxon>
        <taxon>Hexapoda</taxon>
        <taxon>Collembola</taxon>
        <taxon>Entomobryomorpha</taxon>
        <taxon>Isotomoidea</taxon>
        <taxon>Isotomidae</taxon>
        <taxon>Proisotominae</taxon>
        <taxon>Folsomia</taxon>
    </lineage>
</organism>
<evidence type="ECO:0000313" key="13">
    <source>
        <dbReference type="EMBL" id="OXA61624.1"/>
    </source>
</evidence>
<evidence type="ECO:0000256" key="8">
    <source>
        <dbReference type="ARBA" id="ARBA00023170"/>
    </source>
</evidence>
<evidence type="ECO:0000256" key="7">
    <source>
        <dbReference type="ARBA" id="ARBA00023136"/>
    </source>
</evidence>
<keyword evidence="4 10" id="KW-0812">Transmembrane</keyword>
<feature type="transmembrane region" description="Helical" evidence="11">
    <location>
        <begin position="202"/>
        <end position="224"/>
    </location>
</feature>
<evidence type="ECO:0000313" key="14">
    <source>
        <dbReference type="Proteomes" id="UP000198287"/>
    </source>
</evidence>
<evidence type="ECO:0000256" key="2">
    <source>
        <dbReference type="ARBA" id="ARBA00010663"/>
    </source>
</evidence>